<dbReference type="GO" id="GO:0015996">
    <property type="term" value="P:chlorophyll catabolic process"/>
    <property type="evidence" value="ECO:0007669"/>
    <property type="project" value="TreeGrafter"/>
</dbReference>
<protein>
    <submittedName>
        <fullName evidence="1">NAD(P)-binding protein</fullName>
    </submittedName>
</protein>
<dbReference type="OrthoDB" id="3592703at2759"/>
<dbReference type="InterPro" id="IPR036291">
    <property type="entry name" value="NAD(P)-bd_dom_sf"/>
</dbReference>
<dbReference type="Pfam" id="PF00106">
    <property type="entry name" value="adh_short"/>
    <property type="match status" value="1"/>
</dbReference>
<dbReference type="Proteomes" id="UP000664859">
    <property type="component" value="Unassembled WGS sequence"/>
</dbReference>
<proteinExistence type="predicted"/>
<dbReference type="SUPFAM" id="SSF51735">
    <property type="entry name" value="NAD(P)-binding Rossmann-fold domains"/>
    <property type="match status" value="1"/>
</dbReference>
<dbReference type="GO" id="GO:0034256">
    <property type="term" value="F:chlorophyll(ide) b reductase activity"/>
    <property type="evidence" value="ECO:0007669"/>
    <property type="project" value="TreeGrafter"/>
</dbReference>
<dbReference type="EMBL" id="JAFCMP010000525">
    <property type="protein sequence ID" value="KAG5177349.1"/>
    <property type="molecule type" value="Genomic_DNA"/>
</dbReference>
<dbReference type="GO" id="GO:0010304">
    <property type="term" value="P:PSII associated light-harvesting complex II catabolic process"/>
    <property type="evidence" value="ECO:0007669"/>
    <property type="project" value="TreeGrafter"/>
</dbReference>
<dbReference type="InterPro" id="IPR002347">
    <property type="entry name" value="SDR_fam"/>
</dbReference>
<sequence length="299" mass="30841">MAREFLRRGDRVVVCGRGTPRVAAAVAALQREFNLNSGGGAGGGSGGGGGGGAAVWGTACDVSSPNDVRALGAFARNKLAAGGGVHLWINNAGCAAGRGALMDADPQDIAAVVGTNTLGTLLCCREAMRTMAAQQNGFPGNVFNVDGAGVNGGATKRFAAYGATKRAMPQLTASLTAEIKDAGLEKRVQVHTMSPGMVLTDLLLEGSEPNTRKLFNALAEEPDTVAADLVPRLREVDGEKGSTYIKFLTTPQALGRLALGAPQILAGGRFFDGKGVRVKTAGAMYKRNGARKFYAEEDE</sequence>
<dbReference type="CDD" id="cd05233">
    <property type="entry name" value="SDR_c"/>
    <property type="match status" value="1"/>
</dbReference>
<keyword evidence="2" id="KW-1185">Reference proteome</keyword>
<comment type="caution">
    <text evidence="1">The sequence shown here is derived from an EMBL/GenBank/DDBJ whole genome shotgun (WGS) entry which is preliminary data.</text>
</comment>
<accession>A0A835YUI5</accession>
<dbReference type="PRINTS" id="PR00081">
    <property type="entry name" value="GDHRDH"/>
</dbReference>
<dbReference type="InterPro" id="IPR052625">
    <property type="entry name" value="Chl_b_Red"/>
</dbReference>
<evidence type="ECO:0000313" key="1">
    <source>
        <dbReference type="EMBL" id="KAG5177349.1"/>
    </source>
</evidence>
<organism evidence="1 2">
    <name type="scientific">Tribonema minus</name>
    <dbReference type="NCBI Taxonomy" id="303371"/>
    <lineage>
        <taxon>Eukaryota</taxon>
        <taxon>Sar</taxon>
        <taxon>Stramenopiles</taxon>
        <taxon>Ochrophyta</taxon>
        <taxon>PX clade</taxon>
        <taxon>Xanthophyceae</taxon>
        <taxon>Tribonematales</taxon>
        <taxon>Tribonemataceae</taxon>
        <taxon>Tribonema</taxon>
    </lineage>
</organism>
<reference evidence="1" key="1">
    <citation type="submission" date="2021-02" db="EMBL/GenBank/DDBJ databases">
        <title>First Annotated Genome of the Yellow-green Alga Tribonema minus.</title>
        <authorList>
            <person name="Mahan K.M."/>
        </authorList>
    </citation>
    <scope>NUCLEOTIDE SEQUENCE</scope>
    <source>
        <strain evidence="1">UTEX B ZZ1240</strain>
    </source>
</reference>
<evidence type="ECO:0000313" key="2">
    <source>
        <dbReference type="Proteomes" id="UP000664859"/>
    </source>
</evidence>
<gene>
    <name evidence="1" type="ORF">JKP88DRAFT_269138</name>
</gene>
<name>A0A835YUI5_9STRA</name>
<dbReference type="AlphaFoldDB" id="A0A835YUI5"/>
<dbReference type="PANTHER" id="PTHR24314:SF21">
    <property type="entry name" value="CHLOROPHYLL(IDE) B REDUCTASE NYC1, CHLOROPLASTIC-RELATED"/>
    <property type="match status" value="1"/>
</dbReference>
<dbReference type="PANTHER" id="PTHR24314">
    <property type="entry name" value="NON-SPECIFIC LIPID TRANSFER PROTEIN-RELATED"/>
    <property type="match status" value="1"/>
</dbReference>
<dbReference type="Gene3D" id="3.40.50.720">
    <property type="entry name" value="NAD(P)-binding Rossmann-like Domain"/>
    <property type="match status" value="1"/>
</dbReference>